<feature type="non-terminal residue" evidence="1">
    <location>
        <position position="129"/>
    </location>
</feature>
<protein>
    <recommendedName>
        <fullName evidence="3">Myb/SANT-like domain-containing protein</fullName>
    </recommendedName>
</protein>
<reference evidence="1 2" key="1">
    <citation type="journal article" date="2019" name="Nat. Ecol. Evol.">
        <title>Megaphylogeny resolves global patterns of mushroom evolution.</title>
        <authorList>
            <person name="Varga T."/>
            <person name="Krizsan K."/>
            <person name="Foldi C."/>
            <person name="Dima B."/>
            <person name="Sanchez-Garcia M."/>
            <person name="Sanchez-Ramirez S."/>
            <person name="Szollosi G.J."/>
            <person name="Szarkandi J.G."/>
            <person name="Papp V."/>
            <person name="Albert L."/>
            <person name="Andreopoulos W."/>
            <person name="Angelini C."/>
            <person name="Antonin V."/>
            <person name="Barry K.W."/>
            <person name="Bougher N.L."/>
            <person name="Buchanan P."/>
            <person name="Buyck B."/>
            <person name="Bense V."/>
            <person name="Catcheside P."/>
            <person name="Chovatia M."/>
            <person name="Cooper J."/>
            <person name="Damon W."/>
            <person name="Desjardin D."/>
            <person name="Finy P."/>
            <person name="Geml J."/>
            <person name="Haridas S."/>
            <person name="Hughes K."/>
            <person name="Justo A."/>
            <person name="Karasinski D."/>
            <person name="Kautmanova I."/>
            <person name="Kiss B."/>
            <person name="Kocsube S."/>
            <person name="Kotiranta H."/>
            <person name="LaButti K.M."/>
            <person name="Lechner B.E."/>
            <person name="Liimatainen K."/>
            <person name="Lipzen A."/>
            <person name="Lukacs Z."/>
            <person name="Mihaltcheva S."/>
            <person name="Morgado L.N."/>
            <person name="Niskanen T."/>
            <person name="Noordeloos M.E."/>
            <person name="Ohm R.A."/>
            <person name="Ortiz-Santana B."/>
            <person name="Ovrebo C."/>
            <person name="Racz N."/>
            <person name="Riley R."/>
            <person name="Savchenko A."/>
            <person name="Shiryaev A."/>
            <person name="Soop K."/>
            <person name="Spirin V."/>
            <person name="Szebenyi C."/>
            <person name="Tomsovsky M."/>
            <person name="Tulloss R.E."/>
            <person name="Uehling J."/>
            <person name="Grigoriev I.V."/>
            <person name="Vagvolgyi C."/>
            <person name="Papp T."/>
            <person name="Martin F.M."/>
            <person name="Miettinen O."/>
            <person name="Hibbett D.S."/>
            <person name="Nagy L.G."/>
        </authorList>
    </citation>
    <scope>NUCLEOTIDE SEQUENCE [LARGE SCALE GENOMIC DNA]</scope>
    <source>
        <strain evidence="1 2">CBS 962.96</strain>
    </source>
</reference>
<keyword evidence="2" id="KW-1185">Reference proteome</keyword>
<evidence type="ECO:0008006" key="3">
    <source>
        <dbReference type="Google" id="ProtNLM"/>
    </source>
</evidence>
<sequence>MSGDRWSDEQVWALIGEIKKAKNLKVLYGTKEGENTSGDTKSTVYNRLAERLDPTRWAADRKKTADRIKHKLGKLETDFKKAVKRLKKTGEGIEEWYQIQATGPDHDTDPVAKNIWQEITKSNPFFEEL</sequence>
<organism evidence="1 2">
    <name type="scientific">Dendrothele bispora (strain CBS 962.96)</name>
    <dbReference type="NCBI Taxonomy" id="1314807"/>
    <lineage>
        <taxon>Eukaryota</taxon>
        <taxon>Fungi</taxon>
        <taxon>Dikarya</taxon>
        <taxon>Basidiomycota</taxon>
        <taxon>Agaricomycotina</taxon>
        <taxon>Agaricomycetes</taxon>
        <taxon>Agaricomycetidae</taxon>
        <taxon>Agaricales</taxon>
        <taxon>Agaricales incertae sedis</taxon>
        <taxon>Dendrothele</taxon>
    </lineage>
</organism>
<accession>A0A4S8KW68</accession>
<dbReference type="AlphaFoldDB" id="A0A4S8KW68"/>
<proteinExistence type="predicted"/>
<dbReference type="EMBL" id="ML179933">
    <property type="protein sequence ID" value="THU80169.1"/>
    <property type="molecule type" value="Genomic_DNA"/>
</dbReference>
<gene>
    <name evidence="1" type="ORF">K435DRAFT_696237</name>
</gene>
<dbReference type="OrthoDB" id="3231351at2759"/>
<evidence type="ECO:0000313" key="1">
    <source>
        <dbReference type="EMBL" id="THU80169.1"/>
    </source>
</evidence>
<evidence type="ECO:0000313" key="2">
    <source>
        <dbReference type="Proteomes" id="UP000297245"/>
    </source>
</evidence>
<dbReference type="Proteomes" id="UP000297245">
    <property type="component" value="Unassembled WGS sequence"/>
</dbReference>
<name>A0A4S8KW68_DENBC</name>